<sequence>MQLQRRFFLLAGFGGVRALVQKSAICLLPLRTAAAVCLLAAALARPRTDPATAFAPLSHMLIKGFFFVHGFFMMSLGACARGEKGRERQAYRCSDEQPGRRHFNTSDDARRMPAPSRIDTKIRRQP</sequence>
<name>A0A069PY40_9BURK</name>
<protein>
    <submittedName>
        <fullName evidence="3">Uncharacterized protein</fullName>
    </submittedName>
</protein>
<gene>
    <name evidence="3" type="ORF">BG61_10625</name>
</gene>
<keyword evidence="2" id="KW-0812">Transmembrane</keyword>
<organism evidence="3 4">
    <name type="scientific">Caballeronia glathei</name>
    <dbReference type="NCBI Taxonomy" id="60547"/>
    <lineage>
        <taxon>Bacteria</taxon>
        <taxon>Pseudomonadati</taxon>
        <taxon>Pseudomonadota</taxon>
        <taxon>Betaproteobacteria</taxon>
        <taxon>Burkholderiales</taxon>
        <taxon>Burkholderiaceae</taxon>
        <taxon>Caballeronia</taxon>
    </lineage>
</organism>
<feature type="transmembrane region" description="Helical" evidence="2">
    <location>
        <begin position="60"/>
        <end position="80"/>
    </location>
</feature>
<dbReference type="EMBL" id="JFHC01000018">
    <property type="protein sequence ID" value="KDR42326.1"/>
    <property type="molecule type" value="Genomic_DNA"/>
</dbReference>
<feature type="compositionally biased region" description="Basic and acidic residues" evidence="1">
    <location>
        <begin position="90"/>
        <end position="111"/>
    </location>
</feature>
<accession>A0A069PY40</accession>
<evidence type="ECO:0000256" key="1">
    <source>
        <dbReference type="SAM" id="MobiDB-lite"/>
    </source>
</evidence>
<dbReference type="AlphaFoldDB" id="A0A069PY40"/>
<dbReference type="RefSeq" id="WP_158447164.1">
    <property type="nucleotide sequence ID" value="NZ_CADFFX010000004.1"/>
</dbReference>
<feature type="region of interest" description="Disordered" evidence="1">
    <location>
        <begin position="90"/>
        <end position="126"/>
    </location>
</feature>
<keyword evidence="4" id="KW-1185">Reference proteome</keyword>
<keyword evidence="2" id="KW-1133">Transmembrane helix</keyword>
<keyword evidence="2" id="KW-0472">Membrane</keyword>
<evidence type="ECO:0000313" key="4">
    <source>
        <dbReference type="Proteomes" id="UP000027466"/>
    </source>
</evidence>
<comment type="caution">
    <text evidence="3">The sequence shown here is derived from an EMBL/GenBank/DDBJ whole genome shotgun (WGS) entry which is preliminary data.</text>
</comment>
<evidence type="ECO:0000313" key="3">
    <source>
        <dbReference type="EMBL" id="KDR42326.1"/>
    </source>
</evidence>
<proteinExistence type="predicted"/>
<dbReference type="Proteomes" id="UP000027466">
    <property type="component" value="Unassembled WGS sequence"/>
</dbReference>
<reference evidence="3 4" key="1">
    <citation type="submission" date="2014-03" db="EMBL/GenBank/DDBJ databases">
        <title>Draft Genome Sequences of Four Burkholderia Strains.</title>
        <authorList>
            <person name="Liu X.Y."/>
            <person name="Li C.X."/>
            <person name="Xu J.H."/>
        </authorList>
    </citation>
    <scope>NUCLEOTIDE SEQUENCE [LARGE SCALE GENOMIC DNA]</scope>
    <source>
        <strain evidence="3 4">DSM 50014</strain>
    </source>
</reference>
<evidence type="ECO:0000256" key="2">
    <source>
        <dbReference type="SAM" id="Phobius"/>
    </source>
</evidence>